<evidence type="ECO:0000256" key="7">
    <source>
        <dbReference type="PIRNR" id="PIRNR000124"/>
    </source>
</evidence>
<evidence type="ECO:0000256" key="6">
    <source>
        <dbReference type="ARBA" id="ARBA00047473"/>
    </source>
</evidence>
<comment type="catalytic activity">
    <reaction evidence="6 7">
        <text>UDP-alpha-D-glucose + 2 NAD(+) + H2O = UDP-alpha-D-glucuronate + 2 NADH + 3 H(+)</text>
        <dbReference type="Rhea" id="RHEA:23596"/>
        <dbReference type="ChEBI" id="CHEBI:15377"/>
        <dbReference type="ChEBI" id="CHEBI:15378"/>
        <dbReference type="ChEBI" id="CHEBI:57540"/>
        <dbReference type="ChEBI" id="CHEBI:57945"/>
        <dbReference type="ChEBI" id="CHEBI:58052"/>
        <dbReference type="ChEBI" id="CHEBI:58885"/>
        <dbReference type="EC" id="1.1.1.22"/>
    </reaction>
</comment>
<dbReference type="Gene3D" id="1.20.5.100">
    <property type="entry name" value="Cytochrome c1, transmembrane anchor, C-terminal"/>
    <property type="match status" value="1"/>
</dbReference>
<feature type="domain" description="UDP-glucose/GDP-mannose dehydrogenase C-terminal" evidence="8">
    <location>
        <begin position="308"/>
        <end position="406"/>
    </location>
</feature>
<dbReference type="EC" id="1.1.1.22" evidence="3 7"/>
<proteinExistence type="inferred from homology"/>
<dbReference type="SMART" id="SM00984">
    <property type="entry name" value="UDPG_MGDP_dh_C"/>
    <property type="match status" value="1"/>
</dbReference>
<dbReference type="InterPro" id="IPR036220">
    <property type="entry name" value="UDP-Glc/GDP-Man_DH_C_sf"/>
</dbReference>
<dbReference type="InterPro" id="IPR008927">
    <property type="entry name" value="6-PGluconate_DH-like_C_sf"/>
</dbReference>
<keyword evidence="4 7" id="KW-0560">Oxidoreductase</keyword>
<evidence type="ECO:0000256" key="2">
    <source>
        <dbReference type="ARBA" id="ARBA00006601"/>
    </source>
</evidence>
<evidence type="ECO:0000313" key="10">
    <source>
        <dbReference type="Proteomes" id="UP001596549"/>
    </source>
</evidence>
<accession>A0ABW2NRV2</accession>
<dbReference type="NCBIfam" id="TIGR03026">
    <property type="entry name" value="NDP-sugDHase"/>
    <property type="match status" value="1"/>
</dbReference>
<keyword evidence="5 7" id="KW-0520">NAD</keyword>
<dbReference type="RefSeq" id="WP_379751076.1">
    <property type="nucleotide sequence ID" value="NZ_JBHTCP010000051.1"/>
</dbReference>
<sequence>MKAGIIGAGYVGLVTAACFASRGLDIMVHDTSKEKIATLNAGGLPIFEPGLEKLLTGHTISFTNCVKELVETCRYIFLCVGTPQGADGEADLSYLQSAVEAICHYTEADKYIIIKSTVPPGTARRMEELSRSLNKNCKLTFISNPEFLRQGSAVHDFLYPDRIIVGSDKPLSGEEVLSLYEKWDCPKLLMSRESAELAKYAANSFLAMKISYSNMIASLADRAGASIDDIQAAIGSDSRIGKDFLKAGAGFGGSCFPKDLNAMLHIGRKHGTELPLIENTLALNENQPAAVVSKIKAALKELTDKRIAILGLSFKPMTDDVRCSPAVSVAEHLLNEGAKVILYDPLVRHNPVHRAAKGASLKESLKQSDAAVIMTDWPEFRQLLQPDMLNTLKRKIIIDGRNMFRIEEIEMLSKEVSMYYASIGRPLHDSLTAKSV</sequence>
<dbReference type="InterPro" id="IPR017476">
    <property type="entry name" value="UDP-Glc/GDP-Man"/>
</dbReference>
<dbReference type="SUPFAM" id="SSF51735">
    <property type="entry name" value="NAD(P)-binding Rossmann-fold domains"/>
    <property type="match status" value="1"/>
</dbReference>
<dbReference type="SUPFAM" id="SSF48179">
    <property type="entry name" value="6-phosphogluconate dehydrogenase C-terminal domain-like"/>
    <property type="match status" value="1"/>
</dbReference>
<evidence type="ECO:0000259" key="8">
    <source>
        <dbReference type="SMART" id="SM00984"/>
    </source>
</evidence>
<dbReference type="SUPFAM" id="SSF52413">
    <property type="entry name" value="UDP-glucose/GDP-mannose dehydrogenase C-terminal domain"/>
    <property type="match status" value="1"/>
</dbReference>
<dbReference type="Pfam" id="PF00984">
    <property type="entry name" value="UDPG_MGDP_dh"/>
    <property type="match status" value="1"/>
</dbReference>
<dbReference type="GO" id="GO:0016491">
    <property type="term" value="F:oxidoreductase activity"/>
    <property type="evidence" value="ECO:0007669"/>
    <property type="project" value="UniProtKB-KW"/>
</dbReference>
<evidence type="ECO:0000256" key="5">
    <source>
        <dbReference type="ARBA" id="ARBA00023027"/>
    </source>
</evidence>
<comment type="similarity">
    <text evidence="2 7">Belongs to the UDP-glucose/GDP-mannose dehydrogenase family.</text>
</comment>
<name>A0ABW2NRV2_9BACL</name>
<dbReference type="PIRSF" id="PIRSF000124">
    <property type="entry name" value="UDPglc_GDPman_dh"/>
    <property type="match status" value="1"/>
</dbReference>
<comment type="pathway">
    <text evidence="1">Nucleotide-sugar biosynthesis; UDP-alpha-D-glucuronate biosynthesis; UDP-alpha-D-glucuronate from UDP-alpha-D-glucose: step 1/1.</text>
</comment>
<dbReference type="Pfam" id="PF03721">
    <property type="entry name" value="UDPG_MGDP_dh_N"/>
    <property type="match status" value="1"/>
</dbReference>
<protein>
    <recommendedName>
        <fullName evidence="3 7">UDP-glucose 6-dehydrogenase</fullName>
        <ecNumber evidence="3 7">1.1.1.22</ecNumber>
    </recommendedName>
</protein>
<dbReference type="InterPro" id="IPR036291">
    <property type="entry name" value="NAD(P)-bd_dom_sf"/>
</dbReference>
<dbReference type="PANTHER" id="PTHR43750">
    <property type="entry name" value="UDP-GLUCOSE 6-DEHYDROGENASE TUAD"/>
    <property type="match status" value="1"/>
</dbReference>
<dbReference type="PIRSF" id="PIRSF500134">
    <property type="entry name" value="UDPglc_DH_bac"/>
    <property type="match status" value="1"/>
</dbReference>
<dbReference type="Pfam" id="PF03720">
    <property type="entry name" value="UDPG_MGDP_dh_C"/>
    <property type="match status" value="1"/>
</dbReference>
<dbReference type="Gene3D" id="3.40.50.720">
    <property type="entry name" value="NAD(P)-binding Rossmann-like Domain"/>
    <property type="match status" value="2"/>
</dbReference>
<reference evidence="10" key="1">
    <citation type="journal article" date="2019" name="Int. J. Syst. Evol. Microbiol.">
        <title>The Global Catalogue of Microorganisms (GCM) 10K type strain sequencing project: providing services to taxonomists for standard genome sequencing and annotation.</title>
        <authorList>
            <consortium name="The Broad Institute Genomics Platform"/>
            <consortium name="The Broad Institute Genome Sequencing Center for Infectious Disease"/>
            <person name="Wu L."/>
            <person name="Ma J."/>
        </authorList>
    </citation>
    <scope>NUCLEOTIDE SEQUENCE [LARGE SCALE GENOMIC DNA]</scope>
    <source>
        <strain evidence="10">NBRC 106396</strain>
    </source>
</reference>
<dbReference type="PANTHER" id="PTHR43750:SF3">
    <property type="entry name" value="UDP-GLUCOSE 6-DEHYDROGENASE TUAD"/>
    <property type="match status" value="1"/>
</dbReference>
<dbReference type="InterPro" id="IPR014026">
    <property type="entry name" value="UDP-Glc/GDP-Man_DH_dimer"/>
</dbReference>
<comment type="caution">
    <text evidence="9">The sequence shown here is derived from an EMBL/GenBank/DDBJ whole genome shotgun (WGS) entry which is preliminary data.</text>
</comment>
<dbReference type="Proteomes" id="UP001596549">
    <property type="component" value="Unassembled WGS sequence"/>
</dbReference>
<evidence type="ECO:0000313" key="9">
    <source>
        <dbReference type="EMBL" id="MFC7373292.1"/>
    </source>
</evidence>
<dbReference type="PROSITE" id="PS51257">
    <property type="entry name" value="PROKAR_LIPOPROTEIN"/>
    <property type="match status" value="1"/>
</dbReference>
<evidence type="ECO:0000256" key="4">
    <source>
        <dbReference type="ARBA" id="ARBA00023002"/>
    </source>
</evidence>
<evidence type="ECO:0000256" key="1">
    <source>
        <dbReference type="ARBA" id="ARBA00004701"/>
    </source>
</evidence>
<gene>
    <name evidence="9" type="ORF">ACFQPF_16760</name>
</gene>
<dbReference type="InterPro" id="IPR028357">
    <property type="entry name" value="UDPglc_DH_bac"/>
</dbReference>
<dbReference type="InterPro" id="IPR014027">
    <property type="entry name" value="UDP-Glc/GDP-Man_DH_C"/>
</dbReference>
<evidence type="ECO:0000256" key="3">
    <source>
        <dbReference type="ARBA" id="ARBA00012954"/>
    </source>
</evidence>
<keyword evidence="10" id="KW-1185">Reference proteome</keyword>
<dbReference type="InterPro" id="IPR001732">
    <property type="entry name" value="UDP-Glc/GDP-Man_DH_N"/>
</dbReference>
<organism evidence="9 10">
    <name type="scientific">Fictibacillus iocasae</name>
    <dbReference type="NCBI Taxonomy" id="2715437"/>
    <lineage>
        <taxon>Bacteria</taxon>
        <taxon>Bacillati</taxon>
        <taxon>Bacillota</taxon>
        <taxon>Bacilli</taxon>
        <taxon>Bacillales</taxon>
        <taxon>Fictibacillaceae</taxon>
        <taxon>Fictibacillus</taxon>
    </lineage>
</organism>
<dbReference type="EMBL" id="JBHTCP010000051">
    <property type="protein sequence ID" value="MFC7373292.1"/>
    <property type="molecule type" value="Genomic_DNA"/>
</dbReference>